<name>A0A562QBH6_9BACI</name>
<comment type="caution">
    <text evidence="3">The sequence shown here is derived from an EMBL/GenBank/DDBJ whole genome shotgun (WGS) entry which is preliminary data.</text>
</comment>
<reference evidence="3 4" key="1">
    <citation type="journal article" date="2015" name="Stand. Genomic Sci.">
        <title>Genomic Encyclopedia of Bacterial and Archaeal Type Strains, Phase III: the genomes of soil and plant-associated and newly described type strains.</title>
        <authorList>
            <person name="Whitman W.B."/>
            <person name="Woyke T."/>
            <person name="Klenk H.P."/>
            <person name="Zhou Y."/>
            <person name="Lilburn T.G."/>
            <person name="Beck B.J."/>
            <person name="De Vos P."/>
            <person name="Vandamme P."/>
            <person name="Eisen J.A."/>
            <person name="Garrity G."/>
            <person name="Hugenholtz P."/>
            <person name="Kyrpides N.C."/>
        </authorList>
    </citation>
    <scope>NUCLEOTIDE SEQUENCE [LARGE SCALE GENOMIC DNA]</scope>
    <source>
        <strain evidence="3 4">CGMCC 1.10116</strain>
    </source>
</reference>
<gene>
    <name evidence="3" type="ORF">IQ10_03210</name>
</gene>
<dbReference type="EMBL" id="VLKZ01000010">
    <property type="protein sequence ID" value="TWI54107.1"/>
    <property type="molecule type" value="Genomic_DNA"/>
</dbReference>
<dbReference type="PANTHER" id="PTHR32266:SF12">
    <property type="entry name" value="NICOTIANAMINE SYNTHASE 3"/>
    <property type="match status" value="1"/>
</dbReference>
<dbReference type="Pfam" id="PF03059">
    <property type="entry name" value="NAS"/>
    <property type="match status" value="1"/>
</dbReference>
<protein>
    <submittedName>
        <fullName evidence="3">Nicotianamine synthase-like protein</fullName>
    </submittedName>
</protein>
<keyword evidence="2" id="KW-0949">S-adenosyl-L-methionine</keyword>
<accession>A0A562QBH6</accession>
<dbReference type="GO" id="GO:0030418">
    <property type="term" value="P:nicotianamine biosynthetic process"/>
    <property type="evidence" value="ECO:0007669"/>
    <property type="project" value="InterPro"/>
</dbReference>
<organism evidence="3 4">
    <name type="scientific">Halalkalibacter nanhaiisediminis</name>
    <dbReference type="NCBI Taxonomy" id="688079"/>
    <lineage>
        <taxon>Bacteria</taxon>
        <taxon>Bacillati</taxon>
        <taxon>Bacillota</taxon>
        <taxon>Bacilli</taxon>
        <taxon>Bacillales</taxon>
        <taxon>Bacillaceae</taxon>
        <taxon>Halalkalibacter</taxon>
    </lineage>
</organism>
<dbReference type="Gene3D" id="3.40.50.150">
    <property type="entry name" value="Vaccinia Virus protein VP39"/>
    <property type="match status" value="1"/>
</dbReference>
<dbReference type="Proteomes" id="UP000315711">
    <property type="component" value="Unassembled WGS sequence"/>
</dbReference>
<evidence type="ECO:0000256" key="2">
    <source>
        <dbReference type="ARBA" id="ARBA00022691"/>
    </source>
</evidence>
<dbReference type="InterPro" id="IPR029063">
    <property type="entry name" value="SAM-dependent_MTases_sf"/>
</dbReference>
<evidence type="ECO:0000256" key="1">
    <source>
        <dbReference type="ARBA" id="ARBA00022679"/>
    </source>
</evidence>
<dbReference type="SUPFAM" id="SSF53335">
    <property type="entry name" value="S-adenosyl-L-methionine-dependent methyltransferases"/>
    <property type="match status" value="1"/>
</dbReference>
<keyword evidence="1" id="KW-0808">Transferase</keyword>
<proteinExistence type="predicted"/>
<evidence type="ECO:0000313" key="4">
    <source>
        <dbReference type="Proteomes" id="UP000315711"/>
    </source>
</evidence>
<dbReference type="AlphaFoldDB" id="A0A562QBH6"/>
<dbReference type="OrthoDB" id="2564759at2"/>
<dbReference type="InterPro" id="IPR004298">
    <property type="entry name" value="Nicotian_synth"/>
</dbReference>
<dbReference type="RefSeq" id="WP_144451424.1">
    <property type="nucleotide sequence ID" value="NZ_VLKZ01000010.1"/>
</dbReference>
<keyword evidence="4" id="KW-1185">Reference proteome</keyword>
<dbReference type="PROSITE" id="PS51142">
    <property type="entry name" value="NAS"/>
    <property type="match status" value="1"/>
</dbReference>
<evidence type="ECO:0000313" key="3">
    <source>
        <dbReference type="EMBL" id="TWI54107.1"/>
    </source>
</evidence>
<dbReference type="PANTHER" id="PTHR32266">
    <property type="entry name" value="NICOTIANAMINE SYNTHASE 3"/>
    <property type="match status" value="1"/>
</dbReference>
<sequence>MKTIFIEPTVEEVLEVYENAYNILKRAEDKSPRNEKVNKALYSLVNTVLAFEDKRKTEKILNDPIVQKNQIHMRNLLSKAESEMEKFFTEKFILNQQLTLATVKEFLYWKCYESLVEIEKAGLEKITTTLPTSMAFVGSGPLPLTALLWQFVTKGEVICLDCDSDAVKQSAELIKRLGKEDNIKVVEADGCLFDYQGLDFVMIASLVPNKNEIMKQILSTAENALIGIRNVKDLHTLLYEPLKEEELKDFQLLHQTKATKETINCTAFIKRQFNKT</sequence>
<dbReference type="GO" id="GO:0030410">
    <property type="term" value="F:nicotianamine synthase activity"/>
    <property type="evidence" value="ECO:0007669"/>
    <property type="project" value="InterPro"/>
</dbReference>